<feature type="chain" id="PRO_5002588983" evidence="1">
    <location>
        <begin position="21"/>
        <end position="42"/>
    </location>
</feature>
<dbReference type="AlphaFoldDB" id="A0A0H0XMM8"/>
<dbReference type="OrthoDB" id="7363288at2"/>
<feature type="signal peptide" evidence="1">
    <location>
        <begin position="1"/>
        <end position="20"/>
    </location>
</feature>
<keyword evidence="1" id="KW-0732">Signal</keyword>
<accession>A0A0H0XMM8</accession>
<sequence length="42" mass="4234">MARKIIIAVTAGVLVFSASACNTVRGVGQDLESVADDVDAAV</sequence>
<dbReference type="STRING" id="874156.GCA_001021555_02214"/>
<evidence type="ECO:0000313" key="3">
    <source>
        <dbReference type="Proteomes" id="UP000053455"/>
    </source>
</evidence>
<proteinExistence type="predicted"/>
<dbReference type="RefSeq" id="WP_047094111.1">
    <property type="nucleotide sequence ID" value="NZ_LBHU01000003.1"/>
</dbReference>
<reference evidence="2 3" key="1">
    <citation type="submission" date="2015-04" db="EMBL/GenBank/DDBJ databases">
        <title>The draft genome sequence of Erythrobacter marinus HWDM-33.</title>
        <authorList>
            <person name="Zhuang L."/>
            <person name="Liu Y."/>
            <person name="Shao Z."/>
        </authorList>
    </citation>
    <scope>NUCLEOTIDE SEQUENCE [LARGE SCALE GENOMIC DNA]</scope>
    <source>
        <strain evidence="2 3">HWDM-33</strain>
    </source>
</reference>
<gene>
    <name evidence="2" type="ORF">AAV99_11105</name>
</gene>
<protein>
    <submittedName>
        <fullName evidence="2">Entericidin EcnA/B family protein</fullName>
    </submittedName>
</protein>
<comment type="caution">
    <text evidence="2">The sequence shown here is derived from an EMBL/GenBank/DDBJ whole genome shotgun (WGS) entry which is preliminary data.</text>
</comment>
<organism evidence="2 3">
    <name type="scientific">Aurantiacibacter marinus</name>
    <dbReference type="NCBI Taxonomy" id="874156"/>
    <lineage>
        <taxon>Bacteria</taxon>
        <taxon>Pseudomonadati</taxon>
        <taxon>Pseudomonadota</taxon>
        <taxon>Alphaproteobacteria</taxon>
        <taxon>Sphingomonadales</taxon>
        <taxon>Erythrobacteraceae</taxon>
        <taxon>Aurantiacibacter</taxon>
    </lineage>
</organism>
<evidence type="ECO:0000256" key="1">
    <source>
        <dbReference type="SAM" id="SignalP"/>
    </source>
</evidence>
<keyword evidence="3" id="KW-1185">Reference proteome</keyword>
<dbReference type="EMBL" id="LBHU01000003">
    <property type="protein sequence ID" value="KLI63217.1"/>
    <property type="molecule type" value="Genomic_DNA"/>
</dbReference>
<dbReference type="PATRIC" id="fig|874156.12.peg.2278"/>
<name>A0A0H0XMM8_9SPHN</name>
<dbReference type="Proteomes" id="UP000053455">
    <property type="component" value="Unassembled WGS sequence"/>
</dbReference>
<dbReference type="PROSITE" id="PS51257">
    <property type="entry name" value="PROKAR_LIPOPROTEIN"/>
    <property type="match status" value="1"/>
</dbReference>
<evidence type="ECO:0000313" key="2">
    <source>
        <dbReference type="EMBL" id="KLI63217.1"/>
    </source>
</evidence>